<organism evidence="2 3">
    <name type="scientific">Arthrobacter flavus</name>
    <dbReference type="NCBI Taxonomy" id="95172"/>
    <lineage>
        <taxon>Bacteria</taxon>
        <taxon>Bacillati</taxon>
        <taxon>Actinomycetota</taxon>
        <taxon>Actinomycetes</taxon>
        <taxon>Micrococcales</taxon>
        <taxon>Micrococcaceae</taxon>
        <taxon>Arthrobacter</taxon>
    </lineage>
</organism>
<dbReference type="Gene3D" id="3.50.50.60">
    <property type="entry name" value="FAD/NAD(P)-binding domain"/>
    <property type="match status" value="1"/>
</dbReference>
<comment type="caution">
    <text evidence="2">The sequence shown here is derived from an EMBL/GenBank/DDBJ whole genome shotgun (WGS) entry which is preliminary data.</text>
</comment>
<gene>
    <name evidence="2" type="ORF">ACFSFX_16290</name>
</gene>
<dbReference type="InterPro" id="IPR050464">
    <property type="entry name" value="Zeta_carotene_desat/Oxidored"/>
</dbReference>
<dbReference type="SUPFAM" id="SSF51905">
    <property type="entry name" value="FAD/NAD(P)-binding domain"/>
    <property type="match status" value="1"/>
</dbReference>
<evidence type="ECO:0000313" key="2">
    <source>
        <dbReference type="EMBL" id="MFD1848145.1"/>
    </source>
</evidence>
<keyword evidence="3" id="KW-1185">Reference proteome</keyword>
<evidence type="ECO:0000259" key="1">
    <source>
        <dbReference type="Pfam" id="PF01593"/>
    </source>
</evidence>
<feature type="domain" description="Amine oxidase" evidence="1">
    <location>
        <begin position="31"/>
        <end position="320"/>
    </location>
</feature>
<dbReference type="InterPro" id="IPR036188">
    <property type="entry name" value="FAD/NAD-bd_sf"/>
</dbReference>
<protein>
    <submittedName>
        <fullName evidence="2">NAD(P)/FAD-dependent oxidoreductase</fullName>
    </submittedName>
</protein>
<dbReference type="InterPro" id="IPR002937">
    <property type="entry name" value="Amino_oxidase"/>
</dbReference>
<dbReference type="PANTHER" id="PTHR42923">
    <property type="entry name" value="PROTOPORPHYRINOGEN OXIDASE"/>
    <property type="match status" value="1"/>
</dbReference>
<proteinExistence type="predicted"/>
<dbReference type="RefSeq" id="WP_343881641.1">
    <property type="nucleotide sequence ID" value="NZ_BAAAIJ010000059.1"/>
</dbReference>
<dbReference type="Proteomes" id="UP001597307">
    <property type="component" value="Unassembled WGS sequence"/>
</dbReference>
<accession>A0ABW4QBP7</accession>
<dbReference type="Pfam" id="PF01593">
    <property type="entry name" value="Amino_oxidase"/>
    <property type="match status" value="2"/>
</dbReference>
<feature type="domain" description="Amine oxidase" evidence="1">
    <location>
        <begin position="397"/>
        <end position="451"/>
    </location>
</feature>
<sequence length="469" mass="51046">MTDDQHDTGPQGADRSEFRARRRIAVIGSGVAGLTAAYVLSRHHSVTLYEADHRAGGHAHTHQMPMSDGTTSGVDTGFIVHNDRTYPTLLRLFGELRVPTQDSDMTMSVRCDGCGLEYAGAKGRRGVFAQPGVLRRGKYLRMLLEVLRFQRDARALLTETSGSEGHTDNPTVDDGMTLGEFLARGKFSDYFTSHFMTPVVSAVWSCDPATALAYPARYLFSFMSHHGMLTIKGSPQWRTVTGGSGEYVTRVLEHIEDVRLGSPVTDVSKVGDGVVVTVLGDAAHGATETYDAVVIATHPHQALAMLGDPDPLAAEVLGGMPYSTNHTLFHTDESVLPRTDAARSSWNYRLPSCGASPDRVLVTYDLTRLQRLEGRTDHRFLVSLGEGDEIAPSSVLRSMTYEHPQYTPSSLAAQRRLAELSDDRIAFAGAYHGWGFHEDGALSGLRAAERLGGSWDAERLDAALEDAPS</sequence>
<dbReference type="PANTHER" id="PTHR42923:SF17">
    <property type="entry name" value="AMINE OXIDASE DOMAIN-CONTAINING PROTEIN"/>
    <property type="match status" value="1"/>
</dbReference>
<evidence type="ECO:0000313" key="3">
    <source>
        <dbReference type="Proteomes" id="UP001597307"/>
    </source>
</evidence>
<name>A0ABW4QBP7_9MICC</name>
<dbReference type="EMBL" id="JBHUGA010000067">
    <property type="protein sequence ID" value="MFD1848145.1"/>
    <property type="molecule type" value="Genomic_DNA"/>
</dbReference>
<reference evidence="3" key="1">
    <citation type="journal article" date="2019" name="Int. J. Syst. Evol. Microbiol.">
        <title>The Global Catalogue of Microorganisms (GCM) 10K type strain sequencing project: providing services to taxonomists for standard genome sequencing and annotation.</title>
        <authorList>
            <consortium name="The Broad Institute Genomics Platform"/>
            <consortium name="The Broad Institute Genome Sequencing Center for Infectious Disease"/>
            <person name="Wu L."/>
            <person name="Ma J."/>
        </authorList>
    </citation>
    <scope>NUCLEOTIDE SEQUENCE [LARGE SCALE GENOMIC DNA]</scope>
    <source>
        <strain evidence="3">JCM 11496</strain>
    </source>
</reference>